<organism evidence="2 3">
    <name type="scientific">Pristionchus fissidentatus</name>
    <dbReference type="NCBI Taxonomy" id="1538716"/>
    <lineage>
        <taxon>Eukaryota</taxon>
        <taxon>Metazoa</taxon>
        <taxon>Ecdysozoa</taxon>
        <taxon>Nematoda</taxon>
        <taxon>Chromadorea</taxon>
        <taxon>Rhabditida</taxon>
        <taxon>Rhabditina</taxon>
        <taxon>Diplogasteromorpha</taxon>
        <taxon>Diplogasteroidea</taxon>
        <taxon>Neodiplogasteridae</taxon>
        <taxon>Pristionchus</taxon>
    </lineage>
</organism>
<dbReference type="EMBL" id="BTSY01000006">
    <property type="protein sequence ID" value="GMT31230.1"/>
    <property type="molecule type" value="Genomic_DNA"/>
</dbReference>
<feature type="chain" id="PRO_5043932871" evidence="1">
    <location>
        <begin position="26"/>
        <end position="77"/>
    </location>
</feature>
<gene>
    <name evidence="2" type="ORF">PFISCL1PPCAC_22527</name>
</gene>
<name>A0AAV5WL16_9BILA</name>
<sequence>LPVSHTMLPTGIVCLLIILSSIAEARVTFTYSEVLQASDLLPSNKASFKCDNGCKVYTDNHSNLLMIMEGDNIIVKY</sequence>
<feature type="non-terminal residue" evidence="2">
    <location>
        <position position="77"/>
    </location>
</feature>
<evidence type="ECO:0000256" key="1">
    <source>
        <dbReference type="SAM" id="SignalP"/>
    </source>
</evidence>
<comment type="caution">
    <text evidence="2">The sequence shown here is derived from an EMBL/GenBank/DDBJ whole genome shotgun (WGS) entry which is preliminary data.</text>
</comment>
<keyword evidence="1" id="KW-0732">Signal</keyword>
<protein>
    <submittedName>
        <fullName evidence="2">Uncharacterized protein</fullName>
    </submittedName>
</protein>
<evidence type="ECO:0000313" key="2">
    <source>
        <dbReference type="EMBL" id="GMT31230.1"/>
    </source>
</evidence>
<proteinExistence type="predicted"/>
<feature type="non-terminal residue" evidence="2">
    <location>
        <position position="1"/>
    </location>
</feature>
<feature type="signal peptide" evidence="1">
    <location>
        <begin position="1"/>
        <end position="25"/>
    </location>
</feature>
<keyword evidence="3" id="KW-1185">Reference proteome</keyword>
<dbReference type="Proteomes" id="UP001432322">
    <property type="component" value="Unassembled WGS sequence"/>
</dbReference>
<accession>A0AAV5WL16</accession>
<reference evidence="2" key="1">
    <citation type="submission" date="2023-10" db="EMBL/GenBank/DDBJ databases">
        <title>Genome assembly of Pristionchus species.</title>
        <authorList>
            <person name="Yoshida K."/>
            <person name="Sommer R.J."/>
        </authorList>
    </citation>
    <scope>NUCLEOTIDE SEQUENCE</scope>
    <source>
        <strain evidence="2">RS5133</strain>
    </source>
</reference>
<evidence type="ECO:0000313" key="3">
    <source>
        <dbReference type="Proteomes" id="UP001432322"/>
    </source>
</evidence>
<dbReference type="AlphaFoldDB" id="A0AAV5WL16"/>